<sequence>MCNNTSLLVENDLDLCKNNTNRRSMHLEAATSNVRRSAQAAVPVGSQGYRGLGISANAVRVHQDSFGEERRRRDTHTGSIFREQWCSNIDQVTCSDELRLVCGTNRKFYRNQGMTD</sequence>
<dbReference type="Proteomes" id="UP001164746">
    <property type="component" value="Chromosome 5"/>
</dbReference>
<evidence type="ECO:0000313" key="2">
    <source>
        <dbReference type="Proteomes" id="UP001164746"/>
    </source>
</evidence>
<dbReference type="SUPFAM" id="SSF100895">
    <property type="entry name" value="Kazal-type serine protease inhibitors"/>
    <property type="match status" value="1"/>
</dbReference>
<protein>
    <submittedName>
        <fullName evidence="1">Uncharacterized protein</fullName>
    </submittedName>
</protein>
<reference evidence="1" key="1">
    <citation type="submission" date="2022-11" db="EMBL/GenBank/DDBJ databases">
        <title>Centuries of genome instability and evolution in soft-shell clam transmissible cancer (bioRxiv).</title>
        <authorList>
            <person name="Hart S.F.M."/>
            <person name="Yonemitsu M.A."/>
            <person name="Giersch R.M."/>
            <person name="Beal B.F."/>
            <person name="Arriagada G."/>
            <person name="Davis B.W."/>
            <person name="Ostrander E.A."/>
            <person name="Goff S.P."/>
            <person name="Metzger M.J."/>
        </authorList>
    </citation>
    <scope>NUCLEOTIDE SEQUENCE</scope>
    <source>
        <strain evidence="1">MELC-2E11</strain>
        <tissue evidence="1">Siphon/mantle</tissue>
    </source>
</reference>
<evidence type="ECO:0000313" key="1">
    <source>
        <dbReference type="EMBL" id="WAR04288.1"/>
    </source>
</evidence>
<accession>A0ABY7E2M7</accession>
<dbReference type="InterPro" id="IPR036058">
    <property type="entry name" value="Kazal_dom_sf"/>
</dbReference>
<gene>
    <name evidence="1" type="ORF">MAR_019657</name>
</gene>
<proteinExistence type="predicted"/>
<name>A0ABY7E2M7_MYAAR</name>
<keyword evidence="2" id="KW-1185">Reference proteome</keyword>
<organism evidence="1 2">
    <name type="scientific">Mya arenaria</name>
    <name type="common">Soft-shell clam</name>
    <dbReference type="NCBI Taxonomy" id="6604"/>
    <lineage>
        <taxon>Eukaryota</taxon>
        <taxon>Metazoa</taxon>
        <taxon>Spiralia</taxon>
        <taxon>Lophotrochozoa</taxon>
        <taxon>Mollusca</taxon>
        <taxon>Bivalvia</taxon>
        <taxon>Autobranchia</taxon>
        <taxon>Heteroconchia</taxon>
        <taxon>Euheterodonta</taxon>
        <taxon>Imparidentia</taxon>
        <taxon>Neoheterodontei</taxon>
        <taxon>Myida</taxon>
        <taxon>Myoidea</taxon>
        <taxon>Myidae</taxon>
        <taxon>Mya</taxon>
    </lineage>
</organism>
<dbReference type="EMBL" id="CP111016">
    <property type="protein sequence ID" value="WAR04288.1"/>
    <property type="molecule type" value="Genomic_DNA"/>
</dbReference>